<keyword evidence="3" id="KW-1185">Reference proteome</keyword>
<sequence length="115" mass="12814">MLPSGMEIDINTGVATCKIDLPEVTHLEMQEMVDECMSLMRNDNIRNFVFDLEAVEFLASSCIGALVSFLQDIEHVKGKIAIANCKDNVSFLFKVTRLDSVFAIYDDVDDAIASF</sequence>
<evidence type="ECO:0000313" key="2">
    <source>
        <dbReference type="EMBL" id="QDU35229.1"/>
    </source>
</evidence>
<evidence type="ECO:0000259" key="1">
    <source>
        <dbReference type="PROSITE" id="PS50801"/>
    </source>
</evidence>
<evidence type="ECO:0000313" key="3">
    <source>
        <dbReference type="Proteomes" id="UP000317369"/>
    </source>
</evidence>
<dbReference type="SUPFAM" id="SSF52091">
    <property type="entry name" value="SpoIIaa-like"/>
    <property type="match status" value="1"/>
</dbReference>
<dbReference type="EMBL" id="CP036425">
    <property type="protein sequence ID" value="QDU35229.1"/>
    <property type="molecule type" value="Genomic_DNA"/>
</dbReference>
<dbReference type="PROSITE" id="PS50801">
    <property type="entry name" value="STAS"/>
    <property type="match status" value="1"/>
</dbReference>
<dbReference type="Gene3D" id="3.30.750.24">
    <property type="entry name" value="STAS domain"/>
    <property type="match status" value="1"/>
</dbReference>
<organism evidence="2 3">
    <name type="scientific">Poriferisphaera corsica</name>
    <dbReference type="NCBI Taxonomy" id="2528020"/>
    <lineage>
        <taxon>Bacteria</taxon>
        <taxon>Pseudomonadati</taxon>
        <taxon>Planctomycetota</taxon>
        <taxon>Phycisphaerae</taxon>
        <taxon>Phycisphaerales</taxon>
        <taxon>Phycisphaeraceae</taxon>
        <taxon>Poriferisphaera</taxon>
    </lineage>
</organism>
<dbReference type="Proteomes" id="UP000317369">
    <property type="component" value="Chromosome"/>
</dbReference>
<protein>
    <submittedName>
        <fullName evidence="2">Anti-sigma-B factor antagonist</fullName>
    </submittedName>
</protein>
<dbReference type="PANTHER" id="PTHR33495">
    <property type="entry name" value="ANTI-SIGMA FACTOR ANTAGONIST TM_1081-RELATED-RELATED"/>
    <property type="match status" value="1"/>
</dbReference>
<dbReference type="AlphaFoldDB" id="A0A517YYD4"/>
<reference evidence="2 3" key="1">
    <citation type="submission" date="2019-02" db="EMBL/GenBank/DDBJ databases">
        <title>Deep-cultivation of Planctomycetes and their phenomic and genomic characterization uncovers novel biology.</title>
        <authorList>
            <person name="Wiegand S."/>
            <person name="Jogler M."/>
            <person name="Boedeker C."/>
            <person name="Pinto D."/>
            <person name="Vollmers J."/>
            <person name="Rivas-Marin E."/>
            <person name="Kohn T."/>
            <person name="Peeters S.H."/>
            <person name="Heuer A."/>
            <person name="Rast P."/>
            <person name="Oberbeckmann S."/>
            <person name="Bunk B."/>
            <person name="Jeske O."/>
            <person name="Meyerdierks A."/>
            <person name="Storesund J.E."/>
            <person name="Kallscheuer N."/>
            <person name="Luecker S."/>
            <person name="Lage O.M."/>
            <person name="Pohl T."/>
            <person name="Merkel B.J."/>
            <person name="Hornburger P."/>
            <person name="Mueller R.-W."/>
            <person name="Bruemmer F."/>
            <person name="Labrenz M."/>
            <person name="Spormann A.M."/>
            <person name="Op den Camp H."/>
            <person name="Overmann J."/>
            <person name="Amann R."/>
            <person name="Jetten M.S.M."/>
            <person name="Mascher T."/>
            <person name="Medema M.H."/>
            <person name="Devos D.P."/>
            <person name="Kaster A.-K."/>
            <person name="Ovreas L."/>
            <person name="Rohde M."/>
            <person name="Galperin M.Y."/>
            <person name="Jogler C."/>
        </authorList>
    </citation>
    <scope>NUCLEOTIDE SEQUENCE [LARGE SCALE GENOMIC DNA]</scope>
    <source>
        <strain evidence="2 3">KS4</strain>
    </source>
</reference>
<dbReference type="OrthoDB" id="287590at2"/>
<dbReference type="InterPro" id="IPR036513">
    <property type="entry name" value="STAS_dom_sf"/>
</dbReference>
<dbReference type="GO" id="GO:0043856">
    <property type="term" value="F:anti-sigma factor antagonist activity"/>
    <property type="evidence" value="ECO:0007669"/>
    <property type="project" value="TreeGrafter"/>
</dbReference>
<accession>A0A517YYD4</accession>
<proteinExistence type="predicted"/>
<dbReference type="Pfam" id="PF01740">
    <property type="entry name" value="STAS"/>
    <property type="match status" value="1"/>
</dbReference>
<dbReference type="KEGG" id="pcor:KS4_33100"/>
<feature type="domain" description="STAS" evidence="1">
    <location>
        <begin position="1"/>
        <end position="115"/>
    </location>
</feature>
<gene>
    <name evidence="2" type="primary">rsbV_1</name>
    <name evidence="2" type="ORF">KS4_33100</name>
</gene>
<dbReference type="InterPro" id="IPR002645">
    <property type="entry name" value="STAS_dom"/>
</dbReference>
<name>A0A517YYD4_9BACT</name>
<dbReference type="RefSeq" id="WP_145080258.1">
    <property type="nucleotide sequence ID" value="NZ_CP036425.1"/>
</dbReference>
<dbReference type="CDD" id="cd07043">
    <property type="entry name" value="STAS_anti-anti-sigma_factors"/>
    <property type="match status" value="1"/>
</dbReference>